<evidence type="ECO:0000313" key="2">
    <source>
        <dbReference type="Proteomes" id="UP001732700"/>
    </source>
</evidence>
<name>A0ACD5XZN6_AVESA</name>
<keyword evidence="2" id="KW-1185">Reference proteome</keyword>
<dbReference type="Proteomes" id="UP001732700">
    <property type="component" value="Chromosome 5C"/>
</dbReference>
<organism evidence="1 2">
    <name type="scientific">Avena sativa</name>
    <name type="common">Oat</name>
    <dbReference type="NCBI Taxonomy" id="4498"/>
    <lineage>
        <taxon>Eukaryota</taxon>
        <taxon>Viridiplantae</taxon>
        <taxon>Streptophyta</taxon>
        <taxon>Embryophyta</taxon>
        <taxon>Tracheophyta</taxon>
        <taxon>Spermatophyta</taxon>
        <taxon>Magnoliopsida</taxon>
        <taxon>Liliopsida</taxon>
        <taxon>Poales</taxon>
        <taxon>Poaceae</taxon>
        <taxon>BOP clade</taxon>
        <taxon>Pooideae</taxon>
        <taxon>Poodae</taxon>
        <taxon>Poeae</taxon>
        <taxon>Poeae Chloroplast Group 1 (Aveneae type)</taxon>
        <taxon>Aveninae</taxon>
        <taxon>Avena</taxon>
    </lineage>
</organism>
<protein>
    <submittedName>
        <fullName evidence="1">Uncharacterized protein</fullName>
    </submittedName>
</protein>
<evidence type="ECO:0000313" key="1">
    <source>
        <dbReference type="EnsemblPlants" id="AVESA.00010b.r2.5CG0878790.1.CDS.1"/>
    </source>
</evidence>
<reference evidence="1" key="1">
    <citation type="submission" date="2021-05" db="EMBL/GenBank/DDBJ databases">
        <authorList>
            <person name="Scholz U."/>
            <person name="Mascher M."/>
            <person name="Fiebig A."/>
        </authorList>
    </citation>
    <scope>NUCLEOTIDE SEQUENCE [LARGE SCALE GENOMIC DNA]</scope>
</reference>
<sequence>MDAASTSCQEQEHEQQGRHRTVRSEPPKRPAGRTRFHETRHPLYRGVRSRGRVGQWVCEMRVQGCRGSRLWLGTFASAEMAARAHDAAALALSGPDACLNFADSAWRMLPAVAAGSSGFGSAREVKAAVALAVVAFQQFRAPVASYPSLLPAEKDVVHGSATPVALAVVALQKLRAPVASSLAAEKDVVQGSSTPVALAVVAFQQLRAPVASSQAAEKDVVRGSLTPTALFYMSSGDLLELDDERWFGGMVAGPYYESLAEGMLVEPPDAGAWREDGGVVETPLWSNLF</sequence>
<reference evidence="1" key="2">
    <citation type="submission" date="2025-09" db="UniProtKB">
        <authorList>
            <consortium name="EnsemblPlants"/>
        </authorList>
    </citation>
    <scope>IDENTIFICATION</scope>
</reference>
<proteinExistence type="predicted"/>
<dbReference type="EnsemblPlants" id="AVESA.00010b.r2.5CG0878790.1">
    <property type="protein sequence ID" value="AVESA.00010b.r2.5CG0878790.1.CDS.1"/>
    <property type="gene ID" value="AVESA.00010b.r2.5CG0878790"/>
</dbReference>
<accession>A0ACD5XZN6</accession>